<gene>
    <name evidence="4" type="ORF">BST99_11450</name>
</gene>
<dbReference type="Gene3D" id="2.60.40.10">
    <property type="entry name" value="Immunoglobulins"/>
    <property type="match status" value="3"/>
</dbReference>
<protein>
    <recommendedName>
        <fullName evidence="6">Ig-like domain-containing protein</fullName>
    </recommendedName>
</protein>
<evidence type="ECO:0000256" key="3">
    <source>
        <dbReference type="SAM" id="SignalP"/>
    </source>
</evidence>
<dbReference type="GO" id="GO:0004888">
    <property type="term" value="F:transmembrane signaling receptor activity"/>
    <property type="evidence" value="ECO:0007669"/>
    <property type="project" value="TreeGrafter"/>
</dbReference>
<feature type="signal peptide" evidence="3">
    <location>
        <begin position="1"/>
        <end position="26"/>
    </location>
</feature>
<dbReference type="InterPro" id="IPR036179">
    <property type="entry name" value="Ig-like_dom_sf"/>
</dbReference>
<dbReference type="InterPro" id="IPR050488">
    <property type="entry name" value="Ig_Fc_receptor"/>
</dbReference>
<sequence length="753" mass="80501">MKSFSLFSTFLCLMACLLGGLNTAQAQILNAPTPADNPNLPGNSAWTAACASDTFNEYFVNFTWSPPLVETGNEFVLELSDASGDFSEARELAREAGMNTTFDFNFQFELPTDVRGPGYRLRVRSTSPPLTSPESEAYPMYYIGYKDPILISQDGNGTIPSGGIVPVCTGNDVTLATHNVDDPGAYEYNWYRDGVLLSERSNSITTDQAGSYQVEIDYGAACSGSANTLSNTIDVTITTPVGIALNTPAQTALCNGDSVLLEANVNDGDLLYTWYRDGVEVAAPLLGNSTYLVSTADSDFEGSYTVVVEGTTVCREESAAIAITATGSYDGSIEGAATRLVLPGVGLTLNSTTTADTPTYQWYRNNQPVTGETGASLNLSDPGEYFVRITQTGGVCPPSSLDTNSITVESPVSYELEIVPSSGYAACQSNTVTLSLDAILGVDGSGGRTDYRTELESQMTWQWYLDGAPVSGATNTSIDLMDPSENGVYTLEGTLTSFLAPSNALAIQLATGVPPVITPDALSFCPDGGSIIISSDTDLTGLTYEWTLDGNSLPDTGNSLEVSAAGSYRLVLQRDGCTQPSNEVVLAEVDDSGLDVDAEDEILVREGSSRTVTATGADSYQWFDPNSTQISSTDSASFDTAGQYVLIATIGGCQFSRFFQVLLEDTFELPNTISPNGDGFNDVWVIPNTYSGRGSVRIDLMDRRGRIVYSTNNYQNNWPESSTTLPMGVSVYYYDISENGKTKKRGTLTVVRN</sequence>
<organism evidence="4 5">
    <name type="scientific">Aureicoccus marinus</name>
    <dbReference type="NCBI Taxonomy" id="754435"/>
    <lineage>
        <taxon>Bacteria</taxon>
        <taxon>Pseudomonadati</taxon>
        <taxon>Bacteroidota</taxon>
        <taxon>Flavobacteriia</taxon>
        <taxon>Flavobacteriales</taxon>
        <taxon>Flavobacteriaceae</taxon>
        <taxon>Aureicoccus</taxon>
    </lineage>
</organism>
<proteinExistence type="predicted"/>
<dbReference type="AlphaFoldDB" id="A0A2S7T8J1"/>
<dbReference type="SUPFAM" id="SSF48726">
    <property type="entry name" value="Immunoglobulin"/>
    <property type="match status" value="1"/>
</dbReference>
<evidence type="ECO:0008006" key="6">
    <source>
        <dbReference type="Google" id="ProtNLM"/>
    </source>
</evidence>
<feature type="chain" id="PRO_5015430695" description="Ig-like domain-containing protein" evidence="3">
    <location>
        <begin position="27"/>
        <end position="753"/>
    </location>
</feature>
<dbReference type="InterPro" id="IPR026341">
    <property type="entry name" value="T9SS_type_B"/>
</dbReference>
<keyword evidence="2" id="KW-1015">Disulfide bond</keyword>
<dbReference type="GO" id="GO:0007166">
    <property type="term" value="P:cell surface receptor signaling pathway"/>
    <property type="evidence" value="ECO:0007669"/>
    <property type="project" value="TreeGrafter"/>
</dbReference>
<keyword evidence="1 3" id="KW-0732">Signal</keyword>
<dbReference type="RefSeq" id="WP_105001927.1">
    <property type="nucleotide sequence ID" value="NZ_MQVX01000001.1"/>
</dbReference>
<name>A0A2S7T8J1_9FLAO</name>
<dbReference type="PANTHER" id="PTHR11481:SF60">
    <property type="entry name" value="IG-LIKE DOMAIN-CONTAINING PROTEIN"/>
    <property type="match status" value="1"/>
</dbReference>
<evidence type="ECO:0000313" key="5">
    <source>
        <dbReference type="Proteomes" id="UP000239366"/>
    </source>
</evidence>
<reference evidence="5" key="1">
    <citation type="submission" date="2016-11" db="EMBL/GenBank/DDBJ databases">
        <title>Trade-off between light-utilization and light-protection in marine flavobacteria.</title>
        <authorList>
            <person name="Kumagai Y."/>
            <person name="Yoshizawa S."/>
            <person name="Kogure K."/>
        </authorList>
    </citation>
    <scope>NUCLEOTIDE SEQUENCE [LARGE SCALE GENOMIC DNA]</scope>
    <source>
        <strain evidence="5">SG-18</strain>
    </source>
</reference>
<dbReference type="Proteomes" id="UP000239366">
    <property type="component" value="Unassembled WGS sequence"/>
</dbReference>
<evidence type="ECO:0000256" key="1">
    <source>
        <dbReference type="ARBA" id="ARBA00022729"/>
    </source>
</evidence>
<comment type="caution">
    <text evidence="4">The sequence shown here is derived from an EMBL/GenBank/DDBJ whole genome shotgun (WGS) entry which is preliminary data.</text>
</comment>
<dbReference type="NCBIfam" id="TIGR04131">
    <property type="entry name" value="Bac_Flav_CTERM"/>
    <property type="match status" value="1"/>
</dbReference>
<dbReference type="PANTHER" id="PTHR11481">
    <property type="entry name" value="IMMUNOGLOBULIN FC RECEPTOR"/>
    <property type="match status" value="1"/>
</dbReference>
<dbReference type="Pfam" id="PF13585">
    <property type="entry name" value="CHU_C"/>
    <property type="match status" value="1"/>
</dbReference>
<accession>A0A2S7T8J1</accession>
<dbReference type="GO" id="GO:0006955">
    <property type="term" value="P:immune response"/>
    <property type="evidence" value="ECO:0007669"/>
    <property type="project" value="TreeGrafter"/>
</dbReference>
<evidence type="ECO:0000313" key="4">
    <source>
        <dbReference type="EMBL" id="PQJ16253.1"/>
    </source>
</evidence>
<dbReference type="OrthoDB" id="678019at2"/>
<dbReference type="EMBL" id="MQVX01000001">
    <property type="protein sequence ID" value="PQJ16253.1"/>
    <property type="molecule type" value="Genomic_DNA"/>
</dbReference>
<evidence type="ECO:0000256" key="2">
    <source>
        <dbReference type="ARBA" id="ARBA00023157"/>
    </source>
</evidence>
<keyword evidence="5" id="KW-1185">Reference proteome</keyword>
<dbReference type="InterPro" id="IPR013783">
    <property type="entry name" value="Ig-like_fold"/>
</dbReference>
<dbReference type="GO" id="GO:0009897">
    <property type="term" value="C:external side of plasma membrane"/>
    <property type="evidence" value="ECO:0007669"/>
    <property type="project" value="TreeGrafter"/>
</dbReference>